<dbReference type="OMA" id="HIGCRNR"/>
<protein>
    <recommendedName>
        <fullName evidence="6">SCP domain-containing protein</fullName>
    </recommendedName>
</protein>
<dbReference type="SMR" id="B4Q126"/>
<sequence>MSGYTVVNILVLSLVLQSLAENLCRQDLCPTGTTHIACQNVNGSFGSSCPKDASVIKLNLKDRKLLVKAHNLVRQKWASGQAKIKRTACKMAKIEWNKDLEKLALLNAKACVMAHDACHNTEQFPQSGQSLYAATYSLGINVTSEVILESAVKWWAGEEKDLAAEDLQKFNPYKLALIGHLTVLINEHNSAVGCGLVSYKLGQFRHYNLACNYGYTNLIGQPVYDECAKAGSACPKGIDPRYAPLCA</sequence>
<evidence type="ECO:0000256" key="1">
    <source>
        <dbReference type="ARBA" id="ARBA00004613"/>
    </source>
</evidence>
<comment type="subcellular location">
    <subcellularLocation>
        <location evidence="1">Secreted</location>
    </subcellularLocation>
</comment>
<dbReference type="InterPro" id="IPR034763">
    <property type="entry name" value="P14a_insect"/>
</dbReference>
<dbReference type="eggNOG" id="KOG3017">
    <property type="taxonomic scope" value="Eukaryota"/>
</dbReference>
<proteinExistence type="inferred from homology"/>
<dbReference type="InterPro" id="IPR014044">
    <property type="entry name" value="CAP_dom"/>
</dbReference>
<dbReference type="InterPro" id="IPR035940">
    <property type="entry name" value="CAP_sf"/>
</dbReference>
<reference evidence="7 8" key="1">
    <citation type="journal article" date="2007" name="Nature">
        <title>Evolution of genes and genomes on the Drosophila phylogeny.</title>
        <authorList>
            <consortium name="Drosophila 12 Genomes Consortium"/>
            <person name="Clark A.G."/>
            <person name="Eisen M.B."/>
            <person name="Smith D.R."/>
            <person name="Bergman C.M."/>
            <person name="Oliver B."/>
            <person name="Markow T.A."/>
            <person name="Kaufman T.C."/>
            <person name="Kellis M."/>
            <person name="Gelbart W."/>
            <person name="Iyer V.N."/>
            <person name="Pollard D.A."/>
            <person name="Sackton T.B."/>
            <person name="Larracuente A.M."/>
            <person name="Singh N.D."/>
            <person name="Abad J.P."/>
            <person name="Abt D.N."/>
            <person name="Adryan B."/>
            <person name="Aguade M."/>
            <person name="Akashi H."/>
            <person name="Anderson W.W."/>
            <person name="Aquadro C.F."/>
            <person name="Ardell D.H."/>
            <person name="Arguello R."/>
            <person name="Artieri C.G."/>
            <person name="Barbash D.A."/>
            <person name="Barker D."/>
            <person name="Barsanti P."/>
            <person name="Batterham P."/>
            <person name="Batzoglou S."/>
            <person name="Begun D."/>
            <person name="Bhutkar A."/>
            <person name="Blanco E."/>
            <person name="Bosak S.A."/>
            <person name="Bradley R.K."/>
            <person name="Brand A.D."/>
            <person name="Brent M.R."/>
            <person name="Brooks A.N."/>
            <person name="Brown R.H."/>
            <person name="Butlin R.K."/>
            <person name="Caggese C."/>
            <person name="Calvi B.R."/>
            <person name="Bernardo de Carvalho A."/>
            <person name="Caspi A."/>
            <person name="Castrezana S."/>
            <person name="Celniker S.E."/>
            <person name="Chang J.L."/>
            <person name="Chapple C."/>
            <person name="Chatterji S."/>
            <person name="Chinwalla A."/>
            <person name="Civetta A."/>
            <person name="Clifton S.W."/>
            <person name="Comeron J.M."/>
            <person name="Costello J.C."/>
            <person name="Coyne J.A."/>
            <person name="Daub J."/>
            <person name="David R.G."/>
            <person name="Delcher A.L."/>
            <person name="Delehaunty K."/>
            <person name="Do C.B."/>
            <person name="Ebling H."/>
            <person name="Edwards K."/>
            <person name="Eickbush T."/>
            <person name="Evans J.D."/>
            <person name="Filipski A."/>
            <person name="Findeiss S."/>
            <person name="Freyhult E."/>
            <person name="Fulton L."/>
            <person name="Fulton R."/>
            <person name="Garcia A.C."/>
            <person name="Gardiner A."/>
            <person name="Garfield D.A."/>
            <person name="Garvin B.E."/>
            <person name="Gibson G."/>
            <person name="Gilbert D."/>
            <person name="Gnerre S."/>
            <person name="Godfrey J."/>
            <person name="Good R."/>
            <person name="Gotea V."/>
            <person name="Gravely B."/>
            <person name="Greenberg A.J."/>
            <person name="Griffiths-Jones S."/>
            <person name="Gross S."/>
            <person name="Guigo R."/>
            <person name="Gustafson E.A."/>
            <person name="Haerty W."/>
            <person name="Hahn M.W."/>
            <person name="Halligan D.L."/>
            <person name="Halpern A.L."/>
            <person name="Halter G.M."/>
            <person name="Han M.V."/>
            <person name="Heger A."/>
            <person name="Hillier L."/>
            <person name="Hinrichs A.S."/>
            <person name="Holmes I."/>
            <person name="Hoskins R.A."/>
            <person name="Hubisz M.J."/>
            <person name="Hultmark D."/>
            <person name="Huntley M.A."/>
            <person name="Jaffe D.B."/>
            <person name="Jagadeeshan S."/>
            <person name="Jeck W.R."/>
            <person name="Johnson J."/>
            <person name="Jones C.D."/>
            <person name="Jordan W.C."/>
            <person name="Karpen G.H."/>
            <person name="Kataoka E."/>
            <person name="Keightley P.D."/>
            <person name="Kheradpour P."/>
            <person name="Kirkness E.F."/>
            <person name="Koerich L.B."/>
            <person name="Kristiansen K."/>
            <person name="Kudrna D."/>
            <person name="Kulathinal R.J."/>
            <person name="Kumar S."/>
            <person name="Kwok R."/>
            <person name="Lander E."/>
            <person name="Langley C.H."/>
            <person name="Lapoint R."/>
            <person name="Lazzaro B.P."/>
            <person name="Lee S.J."/>
            <person name="Levesque L."/>
            <person name="Li R."/>
            <person name="Lin C.F."/>
            <person name="Lin M.F."/>
            <person name="Lindblad-Toh K."/>
            <person name="Llopart A."/>
            <person name="Long M."/>
            <person name="Low L."/>
            <person name="Lozovsky E."/>
            <person name="Lu J."/>
            <person name="Luo M."/>
            <person name="Machado C.A."/>
            <person name="Makalowski W."/>
            <person name="Marzo M."/>
            <person name="Matsuda M."/>
            <person name="Matzkin L."/>
            <person name="McAllister B."/>
            <person name="McBride C.S."/>
            <person name="McKernan B."/>
            <person name="McKernan K."/>
            <person name="Mendez-Lago M."/>
            <person name="Minx P."/>
            <person name="Mollenhauer M.U."/>
            <person name="Montooth K."/>
            <person name="Mount S.M."/>
            <person name="Mu X."/>
            <person name="Myers E."/>
            <person name="Negre B."/>
            <person name="Newfeld S."/>
            <person name="Nielsen R."/>
            <person name="Noor M.A."/>
            <person name="O'Grady P."/>
            <person name="Pachter L."/>
            <person name="Papaceit M."/>
            <person name="Parisi M.J."/>
            <person name="Parisi M."/>
            <person name="Parts L."/>
            <person name="Pedersen J.S."/>
            <person name="Pesole G."/>
            <person name="Phillippy A.M."/>
            <person name="Ponting C.P."/>
            <person name="Pop M."/>
            <person name="Porcelli D."/>
            <person name="Powell J.R."/>
            <person name="Prohaska S."/>
            <person name="Pruitt K."/>
            <person name="Puig M."/>
            <person name="Quesneville H."/>
            <person name="Ram K.R."/>
            <person name="Rand D."/>
            <person name="Rasmussen M.D."/>
            <person name="Reed L.K."/>
            <person name="Reenan R."/>
            <person name="Reily A."/>
            <person name="Remington K.A."/>
            <person name="Rieger T.T."/>
            <person name="Ritchie M.G."/>
            <person name="Robin C."/>
            <person name="Rogers Y.H."/>
            <person name="Rohde C."/>
            <person name="Rozas J."/>
            <person name="Rubenfield M.J."/>
            <person name="Ruiz A."/>
            <person name="Russo S."/>
            <person name="Salzberg S.L."/>
            <person name="Sanchez-Gracia A."/>
            <person name="Saranga D.J."/>
            <person name="Sato H."/>
            <person name="Schaeffer S.W."/>
            <person name="Schatz M.C."/>
            <person name="Schlenke T."/>
            <person name="Schwartz R."/>
            <person name="Segarra C."/>
            <person name="Singh R.S."/>
            <person name="Sirot L."/>
            <person name="Sirota M."/>
            <person name="Sisneros N.B."/>
            <person name="Smith C.D."/>
            <person name="Smith T.F."/>
            <person name="Spieth J."/>
            <person name="Stage D.E."/>
            <person name="Stark A."/>
            <person name="Stephan W."/>
            <person name="Strausberg R.L."/>
            <person name="Strempel S."/>
            <person name="Sturgill D."/>
            <person name="Sutton G."/>
            <person name="Sutton G.G."/>
            <person name="Tao W."/>
            <person name="Teichmann S."/>
            <person name="Tobari Y.N."/>
            <person name="Tomimura Y."/>
            <person name="Tsolas J.M."/>
            <person name="Valente V.L."/>
            <person name="Venter E."/>
            <person name="Venter J.C."/>
            <person name="Vicario S."/>
            <person name="Vieira F.G."/>
            <person name="Vilella A.J."/>
            <person name="Villasante A."/>
            <person name="Walenz B."/>
            <person name="Wang J."/>
            <person name="Wasserman M."/>
            <person name="Watts T."/>
            <person name="Wilson D."/>
            <person name="Wilson R.K."/>
            <person name="Wing R.A."/>
            <person name="Wolfner M.F."/>
            <person name="Wong A."/>
            <person name="Wong G.K."/>
            <person name="Wu C.I."/>
            <person name="Wu G."/>
            <person name="Yamamoto D."/>
            <person name="Yang H.P."/>
            <person name="Yang S.P."/>
            <person name="Yorke J.A."/>
            <person name="Yoshida K."/>
            <person name="Zdobnov E."/>
            <person name="Zhang P."/>
            <person name="Zhang Y."/>
            <person name="Zimin A.V."/>
            <person name="Baldwin J."/>
            <person name="Abdouelleil A."/>
            <person name="Abdulkadir J."/>
            <person name="Abebe A."/>
            <person name="Abera B."/>
            <person name="Abreu J."/>
            <person name="Acer S.C."/>
            <person name="Aftuck L."/>
            <person name="Alexander A."/>
            <person name="An P."/>
            <person name="Anderson E."/>
            <person name="Anderson S."/>
            <person name="Arachi H."/>
            <person name="Azer M."/>
            <person name="Bachantsang P."/>
            <person name="Barry A."/>
            <person name="Bayul T."/>
            <person name="Berlin A."/>
            <person name="Bessette D."/>
            <person name="Bloom T."/>
            <person name="Blye J."/>
            <person name="Boguslavskiy L."/>
            <person name="Bonnet C."/>
            <person name="Boukhgalter B."/>
            <person name="Bourzgui I."/>
            <person name="Brown A."/>
            <person name="Cahill P."/>
            <person name="Channer S."/>
            <person name="Cheshatsang Y."/>
            <person name="Chuda L."/>
            <person name="Citroen M."/>
            <person name="Collymore A."/>
            <person name="Cooke P."/>
            <person name="Costello M."/>
            <person name="D'Aco K."/>
            <person name="Daza R."/>
            <person name="De Haan G."/>
            <person name="DeGray S."/>
            <person name="DeMaso C."/>
            <person name="Dhargay N."/>
            <person name="Dooley K."/>
            <person name="Dooley E."/>
            <person name="Doricent M."/>
            <person name="Dorje P."/>
            <person name="Dorjee K."/>
            <person name="Dupes A."/>
            <person name="Elong R."/>
            <person name="Falk J."/>
            <person name="Farina A."/>
            <person name="Faro S."/>
            <person name="Ferguson D."/>
            <person name="Fisher S."/>
            <person name="Foley C.D."/>
            <person name="Franke A."/>
            <person name="Friedrich D."/>
            <person name="Gadbois L."/>
            <person name="Gearin G."/>
            <person name="Gearin C.R."/>
            <person name="Giannoukos G."/>
            <person name="Goode T."/>
            <person name="Graham J."/>
            <person name="Grandbois E."/>
            <person name="Grewal S."/>
            <person name="Gyaltsen K."/>
            <person name="Hafez N."/>
            <person name="Hagos B."/>
            <person name="Hall J."/>
            <person name="Henson C."/>
            <person name="Hollinger A."/>
            <person name="Honan T."/>
            <person name="Huard M.D."/>
            <person name="Hughes L."/>
            <person name="Hurhula B."/>
            <person name="Husby M.E."/>
            <person name="Kamat A."/>
            <person name="Kanga B."/>
            <person name="Kashin S."/>
            <person name="Khazanovich D."/>
            <person name="Kisner P."/>
            <person name="Lance K."/>
            <person name="Lara M."/>
            <person name="Lee W."/>
            <person name="Lennon N."/>
            <person name="Letendre F."/>
            <person name="LeVine R."/>
            <person name="Lipovsky A."/>
            <person name="Liu X."/>
            <person name="Liu J."/>
            <person name="Liu S."/>
            <person name="Lokyitsang T."/>
            <person name="Lokyitsang Y."/>
            <person name="Lubonja R."/>
            <person name="Lui A."/>
            <person name="MacDonald P."/>
            <person name="Magnisalis V."/>
            <person name="Maru K."/>
            <person name="Matthews C."/>
            <person name="McCusker W."/>
            <person name="McDonough S."/>
            <person name="Mehta T."/>
            <person name="Meldrim J."/>
            <person name="Meneus L."/>
            <person name="Mihai O."/>
            <person name="Mihalev A."/>
            <person name="Mihova T."/>
            <person name="Mittelman R."/>
            <person name="Mlenga V."/>
            <person name="Montmayeur A."/>
            <person name="Mulrain L."/>
            <person name="Navidi A."/>
            <person name="Naylor J."/>
            <person name="Negash T."/>
            <person name="Nguyen T."/>
            <person name="Nguyen N."/>
            <person name="Nicol R."/>
            <person name="Norbu C."/>
            <person name="Norbu N."/>
            <person name="Novod N."/>
            <person name="O'Neill B."/>
            <person name="Osman S."/>
            <person name="Markiewicz E."/>
            <person name="Oyono O.L."/>
            <person name="Patti C."/>
            <person name="Phunkhang P."/>
            <person name="Pierre F."/>
            <person name="Priest M."/>
            <person name="Raghuraman S."/>
            <person name="Rege F."/>
            <person name="Reyes R."/>
            <person name="Rise C."/>
            <person name="Rogov P."/>
            <person name="Ross K."/>
            <person name="Ryan E."/>
            <person name="Settipalli S."/>
            <person name="Shea T."/>
            <person name="Sherpa N."/>
            <person name="Shi L."/>
            <person name="Shih D."/>
            <person name="Sparrow T."/>
            <person name="Spaulding J."/>
            <person name="Stalker J."/>
            <person name="Stange-Thomann N."/>
            <person name="Stavropoulos S."/>
            <person name="Stone C."/>
            <person name="Strader C."/>
            <person name="Tesfaye S."/>
            <person name="Thomson T."/>
            <person name="Thoulutsang Y."/>
            <person name="Thoulutsang D."/>
            <person name="Topham K."/>
            <person name="Topping I."/>
            <person name="Tsamla T."/>
            <person name="Vassiliev H."/>
            <person name="Vo A."/>
            <person name="Wangchuk T."/>
            <person name="Wangdi T."/>
            <person name="Weiand M."/>
            <person name="Wilkinson J."/>
            <person name="Wilson A."/>
            <person name="Yadav S."/>
            <person name="Young G."/>
            <person name="Yu Q."/>
            <person name="Zembek L."/>
            <person name="Zhong D."/>
            <person name="Zimmer A."/>
            <person name="Zwirko Z."/>
            <person name="Jaffe D.B."/>
            <person name="Alvarez P."/>
            <person name="Brockman W."/>
            <person name="Butler J."/>
            <person name="Chin C."/>
            <person name="Gnerre S."/>
            <person name="Grabherr M."/>
            <person name="Kleber M."/>
            <person name="Mauceli E."/>
            <person name="MacCallum I."/>
        </authorList>
    </citation>
    <scope>NUCLEOTIDE SEQUENCE [LARGE SCALE GENOMIC DNA]</scope>
    <source>
        <strain evidence="8">Tai18E2 / Tucson 14021-0261.01</strain>
    </source>
</reference>
<dbReference type="PANTHER" id="PTHR10334">
    <property type="entry name" value="CYSTEINE-RICH SECRETORY PROTEIN-RELATED"/>
    <property type="match status" value="1"/>
</dbReference>
<dbReference type="InterPro" id="IPR001283">
    <property type="entry name" value="CRISP-related"/>
</dbReference>
<evidence type="ECO:0000259" key="6">
    <source>
        <dbReference type="SMART" id="SM00198"/>
    </source>
</evidence>
<name>B4Q126_DROYA</name>
<reference evidence="7 8" key="2">
    <citation type="journal article" date="2007" name="PLoS Biol.">
        <title>Principles of genome evolution in the Drosophila melanogaster species group.</title>
        <authorList>
            <person name="Ranz J.M."/>
            <person name="Maurin D."/>
            <person name="Chan Y.S."/>
            <person name="von Grotthuss M."/>
            <person name="Hillier L.W."/>
            <person name="Roote J."/>
            <person name="Ashburner M."/>
            <person name="Bergman C.M."/>
        </authorList>
    </citation>
    <scope>NUCLEOTIDE SEQUENCE [LARGE SCALE GENOMIC DNA]</scope>
    <source>
        <strain evidence="8">Tai18E2 / Tucson 14021-0261.01</strain>
    </source>
</reference>
<comment type="similarity">
    <text evidence="2">Belongs to the CRISP family.</text>
</comment>
<evidence type="ECO:0000256" key="4">
    <source>
        <dbReference type="ARBA" id="ARBA00022729"/>
    </source>
</evidence>
<dbReference type="Gene3D" id="3.40.33.10">
    <property type="entry name" value="CAP"/>
    <property type="match status" value="1"/>
</dbReference>
<dbReference type="Pfam" id="PF00188">
    <property type="entry name" value="CAP"/>
    <property type="match status" value="1"/>
</dbReference>
<dbReference type="HOGENOM" id="CLU_035730_7_0_1"/>
<dbReference type="PIRSF" id="PIRSF038921">
    <property type="entry name" value="P14a"/>
    <property type="match status" value="1"/>
</dbReference>
<accession>B4Q126</accession>
<dbReference type="SMART" id="SM00198">
    <property type="entry name" value="SCP"/>
    <property type="match status" value="1"/>
</dbReference>
<evidence type="ECO:0000256" key="3">
    <source>
        <dbReference type="ARBA" id="ARBA00022525"/>
    </source>
</evidence>
<dbReference type="GO" id="GO:0005576">
    <property type="term" value="C:extracellular region"/>
    <property type="evidence" value="ECO:0007669"/>
    <property type="project" value="UniProtKB-SubCell"/>
</dbReference>
<evidence type="ECO:0000313" key="8">
    <source>
        <dbReference type="Proteomes" id="UP000002282"/>
    </source>
</evidence>
<gene>
    <name evidence="7" type="primary">Dyak\GE17527</name>
    <name evidence="7" type="synonym">dyak_GLEANR_18849</name>
    <name evidence="7" type="synonym">GE17527</name>
    <name evidence="7" type="ORF">Dyak_GE17527</name>
</gene>
<dbReference type="SUPFAM" id="SSF55797">
    <property type="entry name" value="PR-1-like"/>
    <property type="match status" value="1"/>
</dbReference>
<keyword evidence="3" id="KW-0964">Secreted</keyword>
<keyword evidence="4 5" id="KW-0732">Signal</keyword>
<evidence type="ECO:0000256" key="5">
    <source>
        <dbReference type="SAM" id="SignalP"/>
    </source>
</evidence>
<keyword evidence="8" id="KW-1185">Reference proteome</keyword>
<feature type="domain" description="SCP" evidence="6">
    <location>
        <begin position="61"/>
        <end position="220"/>
    </location>
</feature>
<organism evidence="7 8">
    <name type="scientific">Drosophila yakuba</name>
    <name type="common">Fruit fly</name>
    <dbReference type="NCBI Taxonomy" id="7245"/>
    <lineage>
        <taxon>Eukaryota</taxon>
        <taxon>Metazoa</taxon>
        <taxon>Ecdysozoa</taxon>
        <taxon>Arthropoda</taxon>
        <taxon>Hexapoda</taxon>
        <taxon>Insecta</taxon>
        <taxon>Pterygota</taxon>
        <taxon>Neoptera</taxon>
        <taxon>Endopterygota</taxon>
        <taxon>Diptera</taxon>
        <taxon>Brachycera</taxon>
        <taxon>Muscomorpha</taxon>
        <taxon>Ephydroidea</taxon>
        <taxon>Drosophilidae</taxon>
        <taxon>Drosophila</taxon>
        <taxon>Sophophora</taxon>
    </lineage>
</organism>
<feature type="chain" id="PRO_5002822771" description="SCP domain-containing protein" evidence="5">
    <location>
        <begin position="21"/>
        <end position="247"/>
    </location>
</feature>
<dbReference type="Proteomes" id="UP000002282">
    <property type="component" value="Chromosome X"/>
</dbReference>
<dbReference type="OrthoDB" id="414826at2759"/>
<dbReference type="CDD" id="cd05380">
    <property type="entry name" value="CAP_euk"/>
    <property type="match status" value="1"/>
</dbReference>
<dbReference type="AlphaFoldDB" id="B4Q126"/>
<dbReference type="PhylomeDB" id="B4Q126"/>
<evidence type="ECO:0000313" key="7">
    <source>
        <dbReference type="EMBL" id="EDX02381.1"/>
    </source>
</evidence>
<dbReference type="KEGG" id="dya:Dyak_GE17527"/>
<evidence type="ECO:0000256" key="2">
    <source>
        <dbReference type="ARBA" id="ARBA00009923"/>
    </source>
</evidence>
<feature type="signal peptide" evidence="5">
    <location>
        <begin position="1"/>
        <end position="20"/>
    </location>
</feature>
<dbReference type="EMBL" id="CM000162">
    <property type="protein sequence ID" value="EDX02381.1"/>
    <property type="molecule type" value="Genomic_DNA"/>
</dbReference>